<dbReference type="RefSeq" id="WP_408157146.1">
    <property type="nucleotide sequence ID" value="NZ_JAQQCL010000040.1"/>
</dbReference>
<comment type="caution">
    <text evidence="1">The sequence shown here is derived from an EMBL/GenBank/DDBJ whole genome shotgun (WGS) entry which is preliminary data.</text>
</comment>
<organism evidence="1 2">
    <name type="scientific">Paraburkholderia strydomiana</name>
    <dbReference type="NCBI Taxonomy" id="1245417"/>
    <lineage>
        <taxon>Bacteria</taxon>
        <taxon>Pseudomonadati</taxon>
        <taxon>Pseudomonadota</taxon>
        <taxon>Betaproteobacteria</taxon>
        <taxon>Burkholderiales</taxon>
        <taxon>Burkholderiaceae</taxon>
        <taxon>Paraburkholderia</taxon>
    </lineage>
</organism>
<evidence type="ECO:0000313" key="1">
    <source>
        <dbReference type="EMBL" id="MFM0721156.1"/>
    </source>
</evidence>
<name>A0ABW9EQ26_9BURK</name>
<keyword evidence="2" id="KW-1185">Reference proteome</keyword>
<dbReference type="EMBL" id="JAQQCL010000040">
    <property type="protein sequence ID" value="MFM0721156.1"/>
    <property type="molecule type" value="Genomic_DNA"/>
</dbReference>
<protein>
    <submittedName>
        <fullName evidence="1">Uncharacterized protein</fullName>
    </submittedName>
</protein>
<dbReference type="Gene3D" id="3.30.1330.70">
    <property type="entry name" value="Holliday junction resolvase RusA"/>
    <property type="match status" value="1"/>
</dbReference>
<accession>A0ABW9EQ26</accession>
<proteinExistence type="predicted"/>
<sequence>MKSDAGARARYQKRKRKRIHIYIDDIEPQSKKMPEADRDKFQEAVAEQLTAVKRSTFAGDVALKIDLATTSRNAPQAHTIAKNLLDLLGARRPNVSWPRQHLLYKDDRQIQALSVSCRHGETHPAIRVEARPFTAMLDDLEVAAEAARAIEMNLDYLYEQDREADWIETFRDLKDNEMDKRHNLGNGLYDAYLKMTRWHAQRALLKSSSVAIPVLNWMYGRPKGMATGIGKEMWAELVGKSKLRLQVGELPIAAGSSGAFKQNVLNEIAAFKKRWDWLITPPCRCGSS</sequence>
<evidence type="ECO:0000313" key="2">
    <source>
        <dbReference type="Proteomes" id="UP001629392"/>
    </source>
</evidence>
<dbReference type="Proteomes" id="UP001629392">
    <property type="component" value="Unassembled WGS sequence"/>
</dbReference>
<reference evidence="1 2" key="1">
    <citation type="journal article" date="2024" name="Chem. Sci.">
        <title>Discovery of megapolipeptins by genome mining of a Burkholderiales bacteria collection.</title>
        <authorList>
            <person name="Paulo B.S."/>
            <person name="Recchia M.J.J."/>
            <person name="Lee S."/>
            <person name="Fergusson C.H."/>
            <person name="Romanowski S.B."/>
            <person name="Hernandez A."/>
            <person name="Krull N."/>
            <person name="Liu D.Y."/>
            <person name="Cavanagh H."/>
            <person name="Bos A."/>
            <person name="Gray C.A."/>
            <person name="Murphy B.T."/>
            <person name="Linington R.G."/>
            <person name="Eustaquio A.S."/>
        </authorList>
    </citation>
    <scope>NUCLEOTIDE SEQUENCE [LARGE SCALE GENOMIC DNA]</scope>
    <source>
        <strain evidence="1 2">RL17-350-BIC-E</strain>
    </source>
</reference>
<dbReference type="InterPro" id="IPR036614">
    <property type="entry name" value="RusA-like_sf"/>
</dbReference>
<gene>
    <name evidence="1" type="ORF">PQQ73_33145</name>
</gene>